<dbReference type="Pfam" id="PF01081">
    <property type="entry name" value="Aldolase"/>
    <property type="match status" value="1"/>
</dbReference>
<evidence type="ECO:0000313" key="7">
    <source>
        <dbReference type="Proteomes" id="UP001423409"/>
    </source>
</evidence>
<evidence type="ECO:0000256" key="1">
    <source>
        <dbReference type="ARBA" id="ARBA00004761"/>
    </source>
</evidence>
<proteinExistence type="inferred from homology"/>
<reference evidence="6 7" key="1">
    <citation type="submission" date="2024-02" db="EMBL/GenBank/DDBJ databases">
        <title>Deinococcus caeni NBRC 101312.</title>
        <authorList>
            <person name="Ichikawa N."/>
            <person name="Katano-Makiyama Y."/>
            <person name="Hidaka K."/>
        </authorList>
    </citation>
    <scope>NUCLEOTIDE SEQUENCE [LARGE SCALE GENOMIC DNA]</scope>
    <source>
        <strain evidence="6 7">NBRC 101312</strain>
    </source>
</reference>
<evidence type="ECO:0000256" key="5">
    <source>
        <dbReference type="ARBA" id="ARBA00023277"/>
    </source>
</evidence>
<dbReference type="Proteomes" id="UP001423409">
    <property type="component" value="Unassembled WGS sequence"/>
</dbReference>
<evidence type="ECO:0000256" key="4">
    <source>
        <dbReference type="ARBA" id="ARBA00023239"/>
    </source>
</evidence>
<dbReference type="EMBL" id="BAABQU010000030">
    <property type="protein sequence ID" value="GAA5440861.1"/>
    <property type="molecule type" value="Genomic_DNA"/>
</dbReference>
<name>A0ABP9UDM3_9DEIO</name>
<dbReference type="InterPro" id="IPR013785">
    <property type="entry name" value="Aldolase_TIM"/>
</dbReference>
<dbReference type="RefSeq" id="WP_345445764.1">
    <property type="nucleotide sequence ID" value="NZ_BAABQU010000030.1"/>
</dbReference>
<dbReference type="CDD" id="cd00452">
    <property type="entry name" value="KDPG_aldolase"/>
    <property type="match status" value="1"/>
</dbReference>
<dbReference type="PANTHER" id="PTHR30246">
    <property type="entry name" value="2-KETO-3-DEOXY-6-PHOSPHOGLUCONATE ALDOLASE"/>
    <property type="match status" value="1"/>
</dbReference>
<comment type="pathway">
    <text evidence="1">Carbohydrate acid metabolism.</text>
</comment>
<comment type="subunit">
    <text evidence="3">Homotrimer.</text>
</comment>
<gene>
    <name evidence="6" type="ORF">Dcae01_02389</name>
</gene>
<dbReference type="PANTHER" id="PTHR30246:SF1">
    <property type="entry name" value="2-DEHYDRO-3-DEOXY-6-PHOSPHOGALACTONATE ALDOLASE-RELATED"/>
    <property type="match status" value="1"/>
</dbReference>
<evidence type="ECO:0008006" key="8">
    <source>
        <dbReference type="Google" id="ProtNLM"/>
    </source>
</evidence>
<dbReference type="SUPFAM" id="SSF51569">
    <property type="entry name" value="Aldolase"/>
    <property type="match status" value="1"/>
</dbReference>
<dbReference type="NCBIfam" id="TIGR01182">
    <property type="entry name" value="eda"/>
    <property type="match status" value="1"/>
</dbReference>
<keyword evidence="5" id="KW-0119">Carbohydrate metabolism</keyword>
<evidence type="ECO:0000256" key="3">
    <source>
        <dbReference type="ARBA" id="ARBA00011233"/>
    </source>
</evidence>
<keyword evidence="4" id="KW-0456">Lyase</keyword>
<evidence type="ECO:0000256" key="2">
    <source>
        <dbReference type="ARBA" id="ARBA00006906"/>
    </source>
</evidence>
<keyword evidence="7" id="KW-1185">Reference proteome</keyword>
<dbReference type="InterPro" id="IPR000887">
    <property type="entry name" value="Aldlse_KDPG_KHG"/>
</dbReference>
<accession>A0ABP9UDM3</accession>
<comment type="similarity">
    <text evidence="2">Belongs to the KHG/KDPG aldolase family.</text>
</comment>
<sequence>MPADVARPAPADTLTETLRAAGVVGVLRAPDVAAAVQAAHAAARGGLRVLELTFTTPGVTDALRALRAELSGVTVGVGTVLTAAQAREAADAGAQFLVSPHLDDDLLREAQTLGVPYLPGTLTPSEAVRATRLGAPVLKVFPAASAGGPGFIRDLRGPLPHLNVMATGGVRPHEVPAYRDAGTLAVGLGGHLFPARAVQGGDWDAVEAATRAALREAGSPL</sequence>
<dbReference type="Gene3D" id="3.20.20.70">
    <property type="entry name" value="Aldolase class I"/>
    <property type="match status" value="1"/>
</dbReference>
<comment type="caution">
    <text evidence="6">The sequence shown here is derived from an EMBL/GenBank/DDBJ whole genome shotgun (WGS) entry which is preliminary data.</text>
</comment>
<evidence type="ECO:0000313" key="6">
    <source>
        <dbReference type="EMBL" id="GAA5440861.1"/>
    </source>
</evidence>
<protein>
    <recommendedName>
        <fullName evidence="8">2-dehydro-3-deoxyphosphogluconate aldolase</fullName>
    </recommendedName>
</protein>
<organism evidence="6 7">
    <name type="scientific">Deinococcus caeni</name>
    <dbReference type="NCBI Taxonomy" id="569127"/>
    <lineage>
        <taxon>Bacteria</taxon>
        <taxon>Thermotogati</taxon>
        <taxon>Deinococcota</taxon>
        <taxon>Deinococci</taxon>
        <taxon>Deinococcales</taxon>
        <taxon>Deinococcaceae</taxon>
        <taxon>Deinococcus</taxon>
    </lineage>
</organism>